<keyword evidence="2" id="KW-1185">Reference proteome</keyword>
<dbReference type="InterPro" id="IPR000358">
    <property type="entry name" value="RNR_small_fam"/>
</dbReference>
<gene>
    <name evidence="1" type="ORF">J437_LFUL014063</name>
</gene>
<name>A0A8K0KN65_LADFU</name>
<reference evidence="1" key="2">
    <citation type="submission" date="2017-10" db="EMBL/GenBank/DDBJ databases">
        <title>Ladona fulva Genome sequencing and assembly.</title>
        <authorList>
            <person name="Murali S."/>
            <person name="Richards S."/>
            <person name="Bandaranaike D."/>
            <person name="Bellair M."/>
            <person name="Blankenburg K."/>
            <person name="Chao H."/>
            <person name="Dinh H."/>
            <person name="Doddapaneni H."/>
            <person name="Dugan-Rocha S."/>
            <person name="Elkadiri S."/>
            <person name="Gnanaolivu R."/>
            <person name="Hernandez B."/>
            <person name="Skinner E."/>
            <person name="Javaid M."/>
            <person name="Lee S."/>
            <person name="Li M."/>
            <person name="Ming W."/>
            <person name="Munidasa M."/>
            <person name="Muniz J."/>
            <person name="Nguyen L."/>
            <person name="Hughes D."/>
            <person name="Osuji N."/>
            <person name="Pu L.-L."/>
            <person name="Puazo M."/>
            <person name="Qu C."/>
            <person name="Quiroz J."/>
            <person name="Raj R."/>
            <person name="Weissenberger G."/>
            <person name="Xin Y."/>
            <person name="Zou X."/>
            <person name="Han Y."/>
            <person name="Worley K."/>
            <person name="Muzny D."/>
            <person name="Gibbs R."/>
        </authorList>
    </citation>
    <scope>NUCLEOTIDE SEQUENCE</scope>
    <source>
        <strain evidence="1">Sampled in the wild</strain>
    </source>
</reference>
<dbReference type="AlphaFoldDB" id="A0A8K0KN65"/>
<reference evidence="1" key="1">
    <citation type="submission" date="2013-04" db="EMBL/GenBank/DDBJ databases">
        <authorList>
            <person name="Qu J."/>
            <person name="Murali S.C."/>
            <person name="Bandaranaike D."/>
            <person name="Bellair M."/>
            <person name="Blankenburg K."/>
            <person name="Chao H."/>
            <person name="Dinh H."/>
            <person name="Doddapaneni H."/>
            <person name="Downs B."/>
            <person name="Dugan-Rocha S."/>
            <person name="Elkadiri S."/>
            <person name="Gnanaolivu R.D."/>
            <person name="Hernandez B."/>
            <person name="Javaid M."/>
            <person name="Jayaseelan J.C."/>
            <person name="Lee S."/>
            <person name="Li M."/>
            <person name="Ming W."/>
            <person name="Munidasa M."/>
            <person name="Muniz J."/>
            <person name="Nguyen L."/>
            <person name="Ongeri F."/>
            <person name="Osuji N."/>
            <person name="Pu L.-L."/>
            <person name="Puazo M."/>
            <person name="Qu C."/>
            <person name="Quiroz J."/>
            <person name="Raj R."/>
            <person name="Weissenberger G."/>
            <person name="Xin Y."/>
            <person name="Zou X."/>
            <person name="Han Y."/>
            <person name="Richards S."/>
            <person name="Worley K."/>
            <person name="Muzny D."/>
            <person name="Gibbs R."/>
        </authorList>
    </citation>
    <scope>NUCLEOTIDE SEQUENCE</scope>
    <source>
        <strain evidence="1">Sampled in the wild</strain>
    </source>
</reference>
<evidence type="ECO:0000313" key="1">
    <source>
        <dbReference type="EMBL" id="KAG8238187.1"/>
    </source>
</evidence>
<dbReference type="GO" id="GO:0005829">
    <property type="term" value="C:cytosol"/>
    <property type="evidence" value="ECO:0007669"/>
    <property type="project" value="TreeGrafter"/>
</dbReference>
<proteinExistence type="predicted"/>
<sequence length="463" mass="51917">MEFYLTLSSNSSMAIFKDNTTTRFTTLLPKSISLDGSWECALVEIHFLMALENMYEKVALSWETTSRIMIHSGPKASLHVSDLLALQLGFEPGIDLVKQRESTHKPTLSLGYPSQIYVYCDTVEQQLIGDVVSPLLRIVSSNARGMVSGQEPDKAILRRRAQEAGENLKTKAENKIKEFAGAGYKLKKTPTKRQSLVRNRGGKTRVNPTKRRKLSPKDIFDKNVFSSSQFLDLFSLPPTQTSIEGGQWVHYKPVSSLSDDAPLEFVVPGHGDDYVDLSHTLINITACITGIKDEESAILYGPVNLWLHSLFSQVDVFLNQKLVTPSSHAYPYRAYIETLLNYGPAAKNSHLTSALWYSDTPGSMDDCVNNAGAVRRRAFTADSKEVERMGHLHCDLFNHEKFLPNGVEMWLKLVRSKSGFNVMSARQLENVRVRITDASLLVRRHSFLLTRHNGVTKRILIAA</sequence>
<dbReference type="EMBL" id="KZ309299">
    <property type="protein sequence ID" value="KAG8238187.1"/>
    <property type="molecule type" value="Genomic_DNA"/>
</dbReference>
<dbReference type="GO" id="GO:0009263">
    <property type="term" value="P:deoxyribonucleotide biosynthetic process"/>
    <property type="evidence" value="ECO:0007669"/>
    <property type="project" value="InterPro"/>
</dbReference>
<evidence type="ECO:0000313" key="2">
    <source>
        <dbReference type="Proteomes" id="UP000792457"/>
    </source>
</evidence>
<organism evidence="1 2">
    <name type="scientific">Ladona fulva</name>
    <name type="common">Scarce chaser dragonfly</name>
    <name type="synonym">Libellula fulva</name>
    <dbReference type="NCBI Taxonomy" id="123851"/>
    <lineage>
        <taxon>Eukaryota</taxon>
        <taxon>Metazoa</taxon>
        <taxon>Ecdysozoa</taxon>
        <taxon>Arthropoda</taxon>
        <taxon>Hexapoda</taxon>
        <taxon>Insecta</taxon>
        <taxon>Pterygota</taxon>
        <taxon>Palaeoptera</taxon>
        <taxon>Odonata</taxon>
        <taxon>Epiprocta</taxon>
        <taxon>Anisoptera</taxon>
        <taxon>Libelluloidea</taxon>
        <taxon>Libellulidae</taxon>
        <taxon>Ladona</taxon>
    </lineage>
</organism>
<dbReference type="PANTHER" id="PTHR23409:SF21">
    <property type="entry name" value="CAPSID PROTEIN"/>
    <property type="match status" value="1"/>
</dbReference>
<comment type="caution">
    <text evidence="1">The sequence shown here is derived from an EMBL/GenBank/DDBJ whole genome shotgun (WGS) entry which is preliminary data.</text>
</comment>
<accession>A0A8K0KN65</accession>
<dbReference type="Proteomes" id="UP000792457">
    <property type="component" value="Unassembled WGS sequence"/>
</dbReference>
<dbReference type="OrthoDB" id="5979489at2759"/>
<dbReference type="PANTHER" id="PTHR23409">
    <property type="entry name" value="RIBONUCLEOSIDE-DIPHOSPHATE REDUCTASE SMALL CHAIN"/>
    <property type="match status" value="1"/>
</dbReference>
<dbReference type="GO" id="GO:0004748">
    <property type="term" value="F:ribonucleoside-diphosphate reductase activity, thioredoxin disulfide as acceptor"/>
    <property type="evidence" value="ECO:0007669"/>
    <property type="project" value="TreeGrafter"/>
</dbReference>
<protein>
    <submittedName>
        <fullName evidence="1">Uncharacterized protein</fullName>
    </submittedName>
</protein>